<feature type="domain" description="Phage tail tape measure protein" evidence="3">
    <location>
        <begin position="94"/>
        <end position="291"/>
    </location>
</feature>
<reference evidence="4 5" key="1">
    <citation type="submission" date="2020-04" db="EMBL/GenBank/DDBJ databases">
        <authorList>
            <person name="Hitch T.C.A."/>
            <person name="Wylensek D."/>
            <person name="Clavel T."/>
        </authorList>
    </citation>
    <scope>NUCLEOTIDE SEQUENCE [LARGE SCALE GENOMIC DNA]</scope>
    <source>
        <strain evidence="4 5">COR2-253-APC-1A</strain>
    </source>
</reference>
<keyword evidence="2" id="KW-0472">Membrane</keyword>
<dbReference type="AlphaFoldDB" id="A0A848AWP4"/>
<feature type="transmembrane region" description="Helical" evidence="2">
    <location>
        <begin position="353"/>
        <end position="375"/>
    </location>
</feature>
<comment type="caution">
    <text evidence="4">The sequence shown here is derived from an EMBL/GenBank/DDBJ whole genome shotgun (WGS) entry which is preliminary data.</text>
</comment>
<name>A0A848AWP4_9BACT</name>
<organism evidence="4 5">
    <name type="scientific">Victivallis vadensis</name>
    <dbReference type="NCBI Taxonomy" id="172901"/>
    <lineage>
        <taxon>Bacteria</taxon>
        <taxon>Pseudomonadati</taxon>
        <taxon>Lentisphaerota</taxon>
        <taxon>Lentisphaeria</taxon>
        <taxon>Victivallales</taxon>
        <taxon>Victivallaceae</taxon>
        <taxon>Victivallis</taxon>
    </lineage>
</organism>
<feature type="region of interest" description="Disordered" evidence="1">
    <location>
        <begin position="840"/>
        <end position="860"/>
    </location>
</feature>
<gene>
    <name evidence="4" type="ORF">HF882_09070</name>
</gene>
<feature type="transmembrane region" description="Helical" evidence="2">
    <location>
        <begin position="609"/>
        <end position="628"/>
    </location>
</feature>
<accession>A0A848AWP4</accession>
<evidence type="ECO:0000256" key="1">
    <source>
        <dbReference type="SAM" id="MobiDB-lite"/>
    </source>
</evidence>
<evidence type="ECO:0000313" key="5">
    <source>
        <dbReference type="Proteomes" id="UP000576225"/>
    </source>
</evidence>
<feature type="transmembrane region" description="Helical" evidence="2">
    <location>
        <begin position="381"/>
        <end position="406"/>
    </location>
</feature>
<dbReference type="InterPro" id="IPR010090">
    <property type="entry name" value="Phage_tape_meas"/>
</dbReference>
<feature type="transmembrane region" description="Helical" evidence="2">
    <location>
        <begin position="582"/>
        <end position="603"/>
    </location>
</feature>
<dbReference type="RefSeq" id="WP_168962364.1">
    <property type="nucleotide sequence ID" value="NZ_JABAEW010000014.1"/>
</dbReference>
<evidence type="ECO:0000256" key="2">
    <source>
        <dbReference type="SAM" id="Phobius"/>
    </source>
</evidence>
<proteinExistence type="predicted"/>
<feature type="transmembrane region" description="Helical" evidence="2">
    <location>
        <begin position="550"/>
        <end position="570"/>
    </location>
</feature>
<feature type="transmembrane region" description="Helical" evidence="2">
    <location>
        <begin position="526"/>
        <end position="544"/>
    </location>
</feature>
<dbReference type="Pfam" id="PF10145">
    <property type="entry name" value="PhageMin_Tail"/>
    <property type="match status" value="1"/>
</dbReference>
<dbReference type="EMBL" id="JABAEW010000014">
    <property type="protein sequence ID" value="NMD86733.1"/>
    <property type="molecule type" value="Genomic_DNA"/>
</dbReference>
<keyword evidence="2" id="KW-1133">Transmembrane helix</keyword>
<protein>
    <recommendedName>
        <fullName evidence="3">Phage tail tape measure protein domain-containing protein</fullName>
    </recommendedName>
</protein>
<sequence length="895" mass="95356">MTGSGLEKLFFVVSLIDRVSKPSKGVNKSLLAVQRTAKDGFMNIGKGALSIGATGAALSAFTGPARDFNKALGEVASLDVLPEELDKLGAAGNKFAMQFGGNAADIVRAGYDIQSAIPGLAKGALAAFTYQGALLAKATKADVATITSYTGTMYGIFEKDAKRIGQAKWVEQLTGKTAEAVKMFKTTGPAMAAAFSNLGSNGQIAGVSMDEQMAVLGTLQVSMGGANAGTAYAGFLNKTADASKALGLKFTDANKRLLPMTEVLEKIRGKFADSKGEINEFNKSKIMKAFGETGGRAVLNLLDKTGALKESIAKLNAVGDDSGAVKMAMSMTDPLERFNAVLLIVRTTLGRSLLPVVNTVLNIMSGGLAVVVWLLDHIPPLRWIFAAVAFAVAGVSMAFGALWVVLGMMKLFDALATKLRIIRLWMIFSAKAVHRNTLAYKAGAVARYLYDKAALVGIGIQRTATGLQWLWNASLKSGVVWQKARAIYTAVLNVLTGKQTVATAAATVATNGLSWATMKLALKNKLHALWTGLCTAATVGLKVAMFALKLAMLAGAVPAAMATAAALGIYKFGCIAAGAVSWLLTTGLWAVVTAVWSFTVALLACPITWIVVGVLALIGVLVAVVVYWDDVKAAALACWDWIVAAAKWCWELLTWAFDAYFDLWCDGWNVIAGAAGAVWNWIVSSATWCWNVLKAGVSAYFDFWCGIWRAVWDTADAVWNWIVSAATWCWNALKAGVSAYFDFWCGIWRAVWKAAGAVWDYLTGAASWYWDALKGGAAAYLEFWTGLWEMVWNSAGWVFDKITAAWDNTVGLLGKAWKWLTGDEANVKVNQVKQTRINAAPEATAARRPSKDVPAGGIRNQSTNNTVNYGGVTINTSAPVGPGMLEDMYALNGGV</sequence>
<evidence type="ECO:0000313" key="4">
    <source>
        <dbReference type="EMBL" id="NMD86733.1"/>
    </source>
</evidence>
<dbReference type="Proteomes" id="UP000576225">
    <property type="component" value="Unassembled WGS sequence"/>
</dbReference>
<evidence type="ECO:0000259" key="3">
    <source>
        <dbReference type="Pfam" id="PF10145"/>
    </source>
</evidence>
<keyword evidence="2" id="KW-0812">Transmembrane</keyword>